<dbReference type="InterPro" id="IPR016166">
    <property type="entry name" value="FAD-bd_PCMH"/>
</dbReference>
<accession>A0ABR2YVN0</accession>
<dbReference type="Gene3D" id="3.30.70.2190">
    <property type="match status" value="1"/>
</dbReference>
<evidence type="ECO:0000256" key="4">
    <source>
        <dbReference type="ARBA" id="ARBA00022827"/>
    </source>
</evidence>
<evidence type="ECO:0000256" key="3">
    <source>
        <dbReference type="ARBA" id="ARBA00022630"/>
    </source>
</evidence>
<keyword evidence="8" id="KW-1185">Reference proteome</keyword>
<dbReference type="InterPro" id="IPR016171">
    <property type="entry name" value="Vanillyl_alc_oxidase_C-sub2"/>
</dbReference>
<dbReference type="Gene3D" id="1.10.45.10">
    <property type="entry name" value="Vanillyl-alcohol Oxidase, Chain A, domain 4"/>
    <property type="match status" value="1"/>
</dbReference>
<evidence type="ECO:0000259" key="6">
    <source>
        <dbReference type="PROSITE" id="PS51387"/>
    </source>
</evidence>
<keyword evidence="5" id="KW-0560">Oxidoreductase</keyword>
<dbReference type="InterPro" id="IPR016169">
    <property type="entry name" value="FAD-bd_PCMH_sub2"/>
</dbReference>
<reference evidence="7 8" key="1">
    <citation type="journal article" date="2024" name="Nat. Commun.">
        <title>Phylogenomics reveals the evolutionary origins of lichenization in chlorophyte algae.</title>
        <authorList>
            <person name="Puginier C."/>
            <person name="Libourel C."/>
            <person name="Otte J."/>
            <person name="Skaloud P."/>
            <person name="Haon M."/>
            <person name="Grisel S."/>
            <person name="Petersen M."/>
            <person name="Berrin J.G."/>
            <person name="Delaux P.M."/>
            <person name="Dal Grande F."/>
            <person name="Keller J."/>
        </authorList>
    </citation>
    <scope>NUCLEOTIDE SEQUENCE [LARGE SCALE GENOMIC DNA]</scope>
    <source>
        <strain evidence="7 8">SAG 216-7</strain>
    </source>
</reference>
<dbReference type="SUPFAM" id="SSF56176">
    <property type="entry name" value="FAD-binding/transporter-associated domain-like"/>
    <property type="match status" value="1"/>
</dbReference>
<evidence type="ECO:0000256" key="2">
    <source>
        <dbReference type="ARBA" id="ARBA00008000"/>
    </source>
</evidence>
<dbReference type="PANTHER" id="PTHR43716:SF1">
    <property type="entry name" value="D-2-HYDROXYGLUTARATE DEHYDROGENASE, MITOCHONDRIAL"/>
    <property type="match status" value="1"/>
</dbReference>
<evidence type="ECO:0000256" key="5">
    <source>
        <dbReference type="ARBA" id="ARBA00023002"/>
    </source>
</evidence>
<dbReference type="Proteomes" id="UP001491310">
    <property type="component" value="Unassembled WGS sequence"/>
</dbReference>
<keyword evidence="4" id="KW-0274">FAD</keyword>
<dbReference type="InterPro" id="IPR004113">
    <property type="entry name" value="FAD-bd_oxidored_4_C"/>
</dbReference>
<name>A0ABR2YVN0_9CHLO</name>
<dbReference type="InterPro" id="IPR006094">
    <property type="entry name" value="Oxid_FAD_bind_N"/>
</dbReference>
<comment type="similarity">
    <text evidence="2">Belongs to the FAD-binding oxidoreductase/transferase type 4 family.</text>
</comment>
<dbReference type="PANTHER" id="PTHR43716">
    <property type="entry name" value="D-2-HYDROXYGLUTARATE DEHYDROGENASE, MITOCHONDRIAL"/>
    <property type="match status" value="1"/>
</dbReference>
<comment type="cofactor">
    <cofactor evidence="1">
        <name>FAD</name>
        <dbReference type="ChEBI" id="CHEBI:57692"/>
    </cofactor>
</comment>
<dbReference type="Pfam" id="PF02913">
    <property type="entry name" value="FAD-oxidase_C"/>
    <property type="match status" value="1"/>
</dbReference>
<evidence type="ECO:0000256" key="1">
    <source>
        <dbReference type="ARBA" id="ARBA00001974"/>
    </source>
</evidence>
<gene>
    <name evidence="7" type="ORF">WJX75_004653</name>
</gene>
<comment type="caution">
    <text evidence="7">The sequence shown here is derived from an EMBL/GenBank/DDBJ whole genome shotgun (WGS) entry which is preliminary data.</text>
</comment>
<dbReference type="Gene3D" id="3.30.465.10">
    <property type="match status" value="1"/>
</dbReference>
<sequence>MLARHVAQKIVKASGHQWWAVRCGSSIPLVRDPSYARVENGDIDFFRGLLGDTGVITDSTALQALNQDWMGKYEGKSTIALRPKSTEQVSKILAHCNERRLAVVPQGGNTGLVGGSVPLFDEIVLTTTNLNRVISFDEVSGTLVCESGCILEELDRHVGAHGFTMPLDLGAKGSCQIGGNVSTNAGGLRLLRYGSLHGTVLGLEAVLADGTVVDTLQTLRKDNTGYDLKQLFIGAEGTLGVVTAVSILCPPRPSAVHVSYLAVPDFATIQKVFVRARQKLGEILSAFEFLDQQSLELTLEHLEGIRNPLPDTQTPFYLVVETSGSNEAHDYEKMEAFLEEVTEEGWVLDGTIAQDSTQTAAIWGLREGISVALKHAGAVYKYDLSMPVAEMYSLVEETRQRLAGLLVEVVGYGHLGDGNLHLNISTKHYDDNILKQIEPFVYEWTAARRGSISAEHGLGQMKAECIGYTKSPEAVQLMGQIKKVFDPNGILNPYKVLPQDGVSSGDHHANAMAA</sequence>
<dbReference type="InterPro" id="IPR036318">
    <property type="entry name" value="FAD-bd_PCMH-like_sf"/>
</dbReference>
<evidence type="ECO:0000313" key="8">
    <source>
        <dbReference type="Proteomes" id="UP001491310"/>
    </source>
</evidence>
<dbReference type="InterPro" id="IPR051264">
    <property type="entry name" value="FAD-oxidored/transferase_4"/>
</dbReference>
<dbReference type="SUPFAM" id="SSF55103">
    <property type="entry name" value="FAD-linked oxidases, C-terminal domain"/>
    <property type="match status" value="1"/>
</dbReference>
<organism evidence="7 8">
    <name type="scientific">Coccomyxa subellipsoidea</name>
    <dbReference type="NCBI Taxonomy" id="248742"/>
    <lineage>
        <taxon>Eukaryota</taxon>
        <taxon>Viridiplantae</taxon>
        <taxon>Chlorophyta</taxon>
        <taxon>core chlorophytes</taxon>
        <taxon>Trebouxiophyceae</taxon>
        <taxon>Trebouxiophyceae incertae sedis</taxon>
        <taxon>Coccomyxaceae</taxon>
        <taxon>Coccomyxa</taxon>
    </lineage>
</organism>
<dbReference type="EMBL" id="JALJOT010000004">
    <property type="protein sequence ID" value="KAK9915828.1"/>
    <property type="molecule type" value="Genomic_DNA"/>
</dbReference>
<dbReference type="InterPro" id="IPR016164">
    <property type="entry name" value="FAD-linked_Oxase-like_C"/>
</dbReference>
<dbReference type="Gene3D" id="3.30.43.10">
    <property type="entry name" value="Uridine Diphospho-n-acetylenolpyruvylglucosamine Reductase, domain 2"/>
    <property type="match status" value="1"/>
</dbReference>
<protein>
    <recommendedName>
        <fullName evidence="6">FAD-binding PCMH-type domain-containing protein</fullName>
    </recommendedName>
</protein>
<dbReference type="PROSITE" id="PS51387">
    <property type="entry name" value="FAD_PCMH"/>
    <property type="match status" value="1"/>
</dbReference>
<proteinExistence type="inferred from homology"/>
<dbReference type="Gene3D" id="3.30.70.2740">
    <property type="match status" value="1"/>
</dbReference>
<feature type="domain" description="FAD-binding PCMH-type" evidence="6">
    <location>
        <begin position="73"/>
        <end position="252"/>
    </location>
</feature>
<evidence type="ECO:0000313" key="7">
    <source>
        <dbReference type="EMBL" id="KAK9915828.1"/>
    </source>
</evidence>
<dbReference type="InterPro" id="IPR016167">
    <property type="entry name" value="FAD-bd_PCMH_sub1"/>
</dbReference>
<keyword evidence="3" id="KW-0285">Flavoprotein</keyword>
<dbReference type="Pfam" id="PF01565">
    <property type="entry name" value="FAD_binding_4"/>
    <property type="match status" value="1"/>
</dbReference>